<feature type="domain" description="Phosphatidic acid phosphatase type 2/haloperoxidase" evidence="2">
    <location>
        <begin position="58"/>
        <end position="166"/>
    </location>
</feature>
<dbReference type="PANTHER" id="PTHR14969:SF58">
    <property type="entry name" value="UNDECAPRENYL-DIPHOSPHATASE BCRC"/>
    <property type="match status" value="1"/>
</dbReference>
<sequence>MHLNAELFALINGLDHKFMFLDEIMIFFSKYVPIIFMAVLALVYMYGVYKKNETIRYIAVHTFMITLINLIISFFIGLIYYIPRPFVRGKVNLLMPHVIDASFPSDHAVGTMSIALGLNMLNEVFGEVLIPISCLVGFSRVYVGHHFPSDVIGGYILVFVVNYLYKGFLKGKVENIYLNIESFLFGKLDALI</sequence>
<gene>
    <name evidence="3" type="primary">bcrC</name>
    <name evidence="3" type="ORF">CLCY_4c01820</name>
</gene>
<dbReference type="GO" id="GO:0050380">
    <property type="term" value="F:undecaprenyl-diphosphatase activity"/>
    <property type="evidence" value="ECO:0007669"/>
    <property type="project" value="UniProtKB-EC"/>
</dbReference>
<evidence type="ECO:0000259" key="2">
    <source>
        <dbReference type="SMART" id="SM00014"/>
    </source>
</evidence>
<dbReference type="InterPro" id="IPR000326">
    <property type="entry name" value="PAP2/HPO"/>
</dbReference>
<dbReference type="EMBL" id="LFVU01000024">
    <property type="protein sequence ID" value="KMT22209.1"/>
    <property type="molecule type" value="Genomic_DNA"/>
</dbReference>
<dbReference type="EC" id="3.6.1.27" evidence="3"/>
<dbReference type="Pfam" id="PF01569">
    <property type="entry name" value="PAP2"/>
    <property type="match status" value="1"/>
</dbReference>
<name>A0A0J8DD91_CLOCY</name>
<reference evidence="3 4" key="1">
    <citation type="submission" date="2015-06" db="EMBL/GenBank/DDBJ databases">
        <title>Draft genome sequence of the purine-degrading Clostridium cylindrosporum HC-1 (DSM 605).</title>
        <authorList>
            <person name="Poehlein A."/>
            <person name="Schiel-Bengelsdorf B."/>
            <person name="Bengelsdorf F."/>
            <person name="Daniel R."/>
            <person name="Duerre P."/>
        </authorList>
    </citation>
    <scope>NUCLEOTIDE SEQUENCE [LARGE SCALE GENOMIC DNA]</scope>
    <source>
        <strain evidence="3 4">DSM 605</strain>
    </source>
</reference>
<dbReference type="SMART" id="SM00014">
    <property type="entry name" value="acidPPc"/>
    <property type="match status" value="1"/>
</dbReference>
<dbReference type="STRING" id="1121307.CLCY_4c01820"/>
<proteinExistence type="predicted"/>
<keyword evidence="1" id="KW-0472">Membrane</keyword>
<dbReference type="AlphaFoldDB" id="A0A0J8DD91"/>
<dbReference type="PANTHER" id="PTHR14969">
    <property type="entry name" value="SPHINGOSINE-1-PHOSPHATE PHOSPHOHYDROLASE"/>
    <property type="match status" value="1"/>
</dbReference>
<dbReference type="RefSeq" id="WP_048570302.1">
    <property type="nucleotide sequence ID" value="NZ_LFVU01000024.1"/>
</dbReference>
<feature type="transmembrane region" description="Helical" evidence="1">
    <location>
        <begin position="147"/>
        <end position="165"/>
    </location>
</feature>
<dbReference type="Gene3D" id="1.20.144.10">
    <property type="entry name" value="Phosphatidic acid phosphatase type 2/haloperoxidase"/>
    <property type="match status" value="1"/>
</dbReference>
<dbReference type="InterPro" id="IPR036938">
    <property type="entry name" value="PAP2/HPO_sf"/>
</dbReference>
<keyword evidence="4" id="KW-1185">Reference proteome</keyword>
<organism evidence="3 4">
    <name type="scientific">Clostridium cylindrosporum DSM 605</name>
    <dbReference type="NCBI Taxonomy" id="1121307"/>
    <lineage>
        <taxon>Bacteria</taxon>
        <taxon>Bacillati</taxon>
        <taxon>Bacillota</taxon>
        <taxon>Clostridia</taxon>
        <taxon>Eubacteriales</taxon>
        <taxon>Clostridiaceae</taxon>
        <taxon>Clostridium</taxon>
    </lineage>
</organism>
<feature type="transmembrane region" description="Helical" evidence="1">
    <location>
        <begin position="58"/>
        <end position="82"/>
    </location>
</feature>
<keyword evidence="1" id="KW-0812">Transmembrane</keyword>
<evidence type="ECO:0000313" key="3">
    <source>
        <dbReference type="EMBL" id="KMT22209.1"/>
    </source>
</evidence>
<dbReference type="Proteomes" id="UP000036756">
    <property type="component" value="Unassembled WGS sequence"/>
</dbReference>
<accession>A0A0J8DD91</accession>
<evidence type="ECO:0000256" key="1">
    <source>
        <dbReference type="SAM" id="Phobius"/>
    </source>
</evidence>
<dbReference type="PATRIC" id="fig|1121307.3.peg.1838"/>
<comment type="caution">
    <text evidence="3">The sequence shown here is derived from an EMBL/GenBank/DDBJ whole genome shotgun (WGS) entry which is preliminary data.</text>
</comment>
<feature type="transmembrane region" description="Helical" evidence="1">
    <location>
        <begin position="24"/>
        <end position="46"/>
    </location>
</feature>
<dbReference type="SUPFAM" id="SSF48317">
    <property type="entry name" value="Acid phosphatase/Vanadium-dependent haloperoxidase"/>
    <property type="match status" value="1"/>
</dbReference>
<evidence type="ECO:0000313" key="4">
    <source>
        <dbReference type="Proteomes" id="UP000036756"/>
    </source>
</evidence>
<dbReference type="OrthoDB" id="9789113at2"/>
<keyword evidence="3" id="KW-0378">Hydrolase</keyword>
<keyword evidence="1" id="KW-1133">Transmembrane helix</keyword>
<protein>
    <submittedName>
        <fullName evidence="3">Undecaprenyl-diphosphatase BcrC</fullName>
        <ecNumber evidence="3">3.6.1.27</ecNumber>
    </submittedName>
</protein>